<dbReference type="SUPFAM" id="SSF53474">
    <property type="entry name" value="alpha/beta-Hydrolases"/>
    <property type="match status" value="1"/>
</dbReference>
<protein>
    <submittedName>
        <fullName evidence="6">Alpha/beta fold hydrolase</fullName>
    </submittedName>
</protein>
<dbReference type="Gene3D" id="3.40.50.1820">
    <property type="entry name" value="alpha/beta hydrolase"/>
    <property type="match status" value="1"/>
</dbReference>
<reference evidence="6 7" key="1">
    <citation type="submission" date="2019-10" db="EMBL/GenBank/DDBJ databases">
        <authorList>
            <person name="Nie G."/>
            <person name="Ming H."/>
            <person name="Yi B."/>
        </authorList>
    </citation>
    <scope>NUCLEOTIDE SEQUENCE [LARGE SCALE GENOMIC DNA]</scope>
    <source>
        <strain evidence="6 7">CFH 90414</strain>
    </source>
</reference>
<feature type="active site" description="Proton donor" evidence="4">
    <location>
        <position position="288"/>
    </location>
</feature>
<dbReference type="PANTHER" id="PTHR21661">
    <property type="entry name" value="EPOXIDE HYDROLASE 1-RELATED"/>
    <property type="match status" value="1"/>
</dbReference>
<dbReference type="PANTHER" id="PTHR21661:SF35">
    <property type="entry name" value="EPOXIDE HYDROLASE"/>
    <property type="match status" value="1"/>
</dbReference>
<name>A0A6I2F400_9MICO</name>
<evidence type="ECO:0000256" key="4">
    <source>
        <dbReference type="PIRSR" id="PIRSR001112-1"/>
    </source>
</evidence>
<dbReference type="GO" id="GO:0004301">
    <property type="term" value="F:epoxide hydrolase activity"/>
    <property type="evidence" value="ECO:0007669"/>
    <property type="project" value="TreeGrafter"/>
</dbReference>
<dbReference type="InterPro" id="IPR016292">
    <property type="entry name" value="Epoxide_hydrolase"/>
</dbReference>
<dbReference type="RefSeq" id="WP_153684672.1">
    <property type="nucleotide sequence ID" value="NZ_WJIF01000005.1"/>
</dbReference>
<dbReference type="InterPro" id="IPR000639">
    <property type="entry name" value="Epox_hydrolase-like"/>
</dbReference>
<feature type="domain" description="Epoxide hydrolase N-terminal" evidence="5">
    <location>
        <begin position="8"/>
        <end position="103"/>
    </location>
</feature>
<comment type="similarity">
    <text evidence="1">Belongs to the peptidase S33 family.</text>
</comment>
<dbReference type="PIRSF" id="PIRSF001112">
    <property type="entry name" value="Epoxide_hydrolase"/>
    <property type="match status" value="1"/>
</dbReference>
<keyword evidence="3 6" id="KW-0378">Hydrolase</keyword>
<keyword evidence="7" id="KW-1185">Reference proteome</keyword>
<feature type="active site" description="Proton acceptor" evidence="4">
    <location>
        <position position="337"/>
    </location>
</feature>
<dbReference type="InterPro" id="IPR010497">
    <property type="entry name" value="Epoxide_hydro_N"/>
</dbReference>
<keyword evidence="2" id="KW-0058">Aromatic hydrocarbons catabolism</keyword>
<accession>A0A6I2F400</accession>
<feature type="active site" description="Nucleophile" evidence="4">
    <location>
        <position position="160"/>
    </location>
</feature>
<dbReference type="Pfam" id="PF06441">
    <property type="entry name" value="EHN"/>
    <property type="match status" value="1"/>
</dbReference>
<dbReference type="PRINTS" id="PR00412">
    <property type="entry name" value="EPOXHYDRLASE"/>
</dbReference>
<gene>
    <name evidence="6" type="ORF">GE115_10045</name>
</gene>
<organism evidence="6 7">
    <name type="scientific">Agromyces agglutinans</name>
    <dbReference type="NCBI Taxonomy" id="2662258"/>
    <lineage>
        <taxon>Bacteria</taxon>
        <taxon>Bacillati</taxon>
        <taxon>Actinomycetota</taxon>
        <taxon>Actinomycetes</taxon>
        <taxon>Micrococcales</taxon>
        <taxon>Microbacteriaceae</taxon>
        <taxon>Agromyces</taxon>
    </lineage>
</organism>
<comment type="caution">
    <text evidence="6">The sequence shown here is derived from an EMBL/GenBank/DDBJ whole genome shotgun (WGS) entry which is preliminary data.</text>
</comment>
<dbReference type="GO" id="GO:0097176">
    <property type="term" value="P:epoxide metabolic process"/>
    <property type="evidence" value="ECO:0007669"/>
    <property type="project" value="TreeGrafter"/>
</dbReference>
<dbReference type="Proteomes" id="UP000431080">
    <property type="component" value="Unassembled WGS sequence"/>
</dbReference>
<evidence type="ECO:0000256" key="3">
    <source>
        <dbReference type="ARBA" id="ARBA00022801"/>
    </source>
</evidence>
<evidence type="ECO:0000259" key="5">
    <source>
        <dbReference type="Pfam" id="PF06441"/>
    </source>
</evidence>
<evidence type="ECO:0000313" key="6">
    <source>
        <dbReference type="EMBL" id="MRG60205.1"/>
    </source>
</evidence>
<dbReference type="EMBL" id="WJIF01000005">
    <property type="protein sequence ID" value="MRG60205.1"/>
    <property type="molecule type" value="Genomic_DNA"/>
</dbReference>
<sequence>MSHTPDPVDQSVLDDLRERLRRTRWVPSVEIEGRNLGVDQAYLRDLVDDWAERYDWRTHEQRLLALPWAVTGGERPLRSIHQRAAEDAPAVVLLHGWPDSFLRYDRVLPRLGDLNVVVPCLPGFPYAAGTAGAGVPEMADLVIAAMAELGYDRYVVSGGDIGSSLAELIAHRHPDRVAALHLTDVPYTHLFTVDRSSLSDPERRYLEAGEQWQFTDGAYALEQSTRPNTLAVGLGDSPAGLAAWIVEKLRDWSDSDGDVETVFPREDLLTWLTLSWVTSSIGTSFASYADEGEPVGESIATPTVVTIFPKDLVTAPREFGERFFNLVEWTERPTGGHFGAWEDPAAFEAGVRAAVEAGVKAQSRS</sequence>
<dbReference type="InterPro" id="IPR029058">
    <property type="entry name" value="AB_hydrolase_fold"/>
</dbReference>
<dbReference type="AlphaFoldDB" id="A0A6I2F400"/>
<evidence type="ECO:0000313" key="7">
    <source>
        <dbReference type="Proteomes" id="UP000431080"/>
    </source>
</evidence>
<proteinExistence type="inferred from homology"/>
<evidence type="ECO:0000256" key="2">
    <source>
        <dbReference type="ARBA" id="ARBA00022797"/>
    </source>
</evidence>
<evidence type="ECO:0000256" key="1">
    <source>
        <dbReference type="ARBA" id="ARBA00010088"/>
    </source>
</evidence>